<dbReference type="PANTHER" id="PTHR10438">
    <property type="entry name" value="THIOREDOXIN"/>
    <property type="match status" value="1"/>
</dbReference>
<dbReference type="PROSITE" id="PS51352">
    <property type="entry name" value="THIOREDOXIN_2"/>
    <property type="match status" value="1"/>
</dbReference>
<dbReference type="RefSeq" id="WP_027333561.1">
    <property type="nucleotide sequence ID" value="NZ_LR215024.1"/>
</dbReference>
<dbReference type="Pfam" id="PF00085">
    <property type="entry name" value="Thioredoxin"/>
    <property type="match status" value="1"/>
</dbReference>
<dbReference type="SUPFAM" id="SSF52833">
    <property type="entry name" value="Thioredoxin-like"/>
    <property type="match status" value="1"/>
</dbReference>
<reference evidence="2 3" key="1">
    <citation type="submission" date="2019-01" db="EMBL/GenBank/DDBJ databases">
        <authorList>
            <consortium name="Pathogen Informatics"/>
        </authorList>
    </citation>
    <scope>NUCLEOTIDE SEQUENCE [LARGE SCALE GENOMIC DNA]</scope>
    <source>
        <strain evidence="2 3">NCTC10194</strain>
    </source>
</reference>
<evidence type="ECO:0000313" key="3">
    <source>
        <dbReference type="Proteomes" id="UP000290815"/>
    </source>
</evidence>
<dbReference type="Gene3D" id="3.40.30.10">
    <property type="entry name" value="Glutaredoxin"/>
    <property type="match status" value="1"/>
</dbReference>
<protein>
    <submittedName>
        <fullName evidence="2">Thioredoxin</fullName>
    </submittedName>
</protein>
<dbReference type="Proteomes" id="UP000290815">
    <property type="component" value="Chromosome"/>
</dbReference>
<keyword evidence="3" id="KW-1185">Reference proteome</keyword>
<gene>
    <name evidence="2" type="primary">trxA</name>
    <name evidence="2" type="ORF">NCTC10194_00179</name>
</gene>
<evidence type="ECO:0000313" key="2">
    <source>
        <dbReference type="EMBL" id="VEU70178.1"/>
    </source>
</evidence>
<dbReference type="PANTHER" id="PTHR10438:SF463">
    <property type="entry name" value="THIOREDOXIN"/>
    <property type="match status" value="1"/>
</dbReference>
<feature type="domain" description="Thioredoxin" evidence="1">
    <location>
        <begin position="1"/>
        <end position="113"/>
    </location>
</feature>
<dbReference type="InterPro" id="IPR013766">
    <property type="entry name" value="Thioredoxin_domain"/>
</dbReference>
<name>A0A449AUL1_9BACT</name>
<evidence type="ECO:0000259" key="1">
    <source>
        <dbReference type="PROSITE" id="PS51352"/>
    </source>
</evidence>
<organism evidence="2 3">
    <name type="scientific">Mycoplasmopsis glycophila</name>
    <dbReference type="NCBI Taxonomy" id="171285"/>
    <lineage>
        <taxon>Bacteria</taxon>
        <taxon>Bacillati</taxon>
        <taxon>Mycoplasmatota</taxon>
        <taxon>Mycoplasmoidales</taxon>
        <taxon>Metamycoplasmataceae</taxon>
        <taxon>Mycoplasmopsis</taxon>
    </lineage>
</organism>
<dbReference type="EMBL" id="LR215024">
    <property type="protein sequence ID" value="VEU70178.1"/>
    <property type="molecule type" value="Genomic_DNA"/>
</dbReference>
<dbReference type="CDD" id="cd02947">
    <property type="entry name" value="TRX_family"/>
    <property type="match status" value="1"/>
</dbReference>
<proteinExistence type="predicted"/>
<dbReference type="InterPro" id="IPR036249">
    <property type="entry name" value="Thioredoxin-like_sf"/>
</dbReference>
<dbReference type="KEGG" id="mgly:NCTC10194_00179"/>
<sequence length="113" mass="13194">MIQKYNWEEAQKILENNPVNHLIFLEFTTTWCGDCKMMAPIVKQVAAKYQDNANITFMEVDAEEAQLFRNPDTKWKVLKAPTLLLIKGQEIVEKGFEYIPSEILESWIDKKIS</sequence>
<dbReference type="AlphaFoldDB" id="A0A449AUL1"/>
<dbReference type="InterPro" id="IPR050620">
    <property type="entry name" value="Thioredoxin_H-type-like"/>
</dbReference>
<accession>A0A449AUL1</accession>